<gene>
    <name evidence="1" type="ORF">AB0763_10915</name>
</gene>
<protein>
    <recommendedName>
        <fullName evidence="2">BLUF domain-containing protein</fullName>
    </recommendedName>
</protein>
<organism evidence="1">
    <name type="scientific">Vibrio sp. HB236076</name>
    <dbReference type="NCBI Taxonomy" id="3232307"/>
    <lineage>
        <taxon>Bacteria</taxon>
        <taxon>Pseudomonadati</taxon>
        <taxon>Pseudomonadota</taxon>
        <taxon>Gammaproteobacteria</taxon>
        <taxon>Vibrionales</taxon>
        <taxon>Vibrionaceae</taxon>
        <taxon>Vibrio</taxon>
    </lineage>
</organism>
<dbReference type="RefSeq" id="WP_306100657.1">
    <property type="nucleotide sequence ID" value="NZ_CP162601.1"/>
</dbReference>
<dbReference type="KEGG" id="vih:AB0763_10915"/>
<accession>A0AB39HFK8</accession>
<name>A0AB39HFK8_9VIBR</name>
<dbReference type="EMBL" id="CP162601">
    <property type="protein sequence ID" value="XDK24698.1"/>
    <property type="molecule type" value="Genomic_DNA"/>
</dbReference>
<evidence type="ECO:0000313" key="1">
    <source>
        <dbReference type="EMBL" id="XDK24698.1"/>
    </source>
</evidence>
<sequence>MMPMTNHYSPKGRFSEQDIQAATKAFLMYDNSHQVRLLLLMSFDEGLAVLSQCDADRVKLWLKELSQQAPERAHSYHIALTAAPESHYTLPRWVKVFIALGVLVIPVPLFY</sequence>
<reference evidence="1" key="1">
    <citation type="submission" date="2024-07" db="EMBL/GenBank/DDBJ databases">
        <title>Genome Analysis of a Potential Novel Vibrio Species Secreting pH- and Thermo-stable Alginate Lyase and its Application in Producing Alginate Oligosaccharides.</title>
        <authorList>
            <person name="Huang H."/>
            <person name="Bao K."/>
        </authorList>
    </citation>
    <scope>NUCLEOTIDE SEQUENCE</scope>
    <source>
        <strain evidence="1">HB236076</strain>
    </source>
</reference>
<dbReference type="AlphaFoldDB" id="A0AB39HFK8"/>
<evidence type="ECO:0008006" key="2">
    <source>
        <dbReference type="Google" id="ProtNLM"/>
    </source>
</evidence>
<proteinExistence type="predicted"/>